<name>A0A965GE46_9PROT</name>
<dbReference type="GO" id="GO:0007059">
    <property type="term" value="P:chromosome segregation"/>
    <property type="evidence" value="ECO:0007669"/>
    <property type="project" value="TreeGrafter"/>
</dbReference>
<dbReference type="Proteomes" id="UP000740727">
    <property type="component" value="Unassembled WGS sequence"/>
</dbReference>
<evidence type="ECO:0000259" key="1">
    <source>
        <dbReference type="SMART" id="SM00470"/>
    </source>
</evidence>
<evidence type="ECO:0000313" key="3">
    <source>
        <dbReference type="Proteomes" id="UP000740727"/>
    </source>
</evidence>
<dbReference type="InterPro" id="IPR003115">
    <property type="entry name" value="ParB_N"/>
</dbReference>
<gene>
    <name evidence="2" type="ORF">EBT44_07595</name>
</gene>
<dbReference type="GO" id="GO:0032259">
    <property type="term" value="P:methylation"/>
    <property type="evidence" value="ECO:0007669"/>
    <property type="project" value="UniProtKB-KW"/>
</dbReference>
<reference evidence="2" key="1">
    <citation type="submission" date="2018-10" db="EMBL/GenBank/DDBJ databases">
        <title>Iterative Subtractive Binning of Freshwater Chronoseries Metagenomes Recovers Nearly Complete Genomes from over Four Hundred Novel Species.</title>
        <authorList>
            <person name="Rodriguez-R L.M."/>
            <person name="Tsementzi D."/>
            <person name="Luo C."/>
            <person name="Konstantinidis K.T."/>
        </authorList>
    </citation>
    <scope>NUCLEOTIDE SEQUENCE</scope>
    <source>
        <strain evidence="2">WB5_2A_028</strain>
    </source>
</reference>
<dbReference type="PANTHER" id="PTHR33375:SF1">
    <property type="entry name" value="CHROMOSOME-PARTITIONING PROTEIN PARB-RELATED"/>
    <property type="match status" value="1"/>
</dbReference>
<dbReference type="InterPro" id="IPR036086">
    <property type="entry name" value="ParB/Sulfiredoxin_sf"/>
</dbReference>
<dbReference type="SUPFAM" id="SSF110849">
    <property type="entry name" value="ParB/Sulfiredoxin"/>
    <property type="match status" value="1"/>
</dbReference>
<dbReference type="AlphaFoldDB" id="A0A965GE46"/>
<organism evidence="2 3">
    <name type="scientific">Candidatus Fonsibacter lacus</name>
    <dbReference type="NCBI Taxonomy" id="2576439"/>
    <lineage>
        <taxon>Bacteria</taxon>
        <taxon>Pseudomonadati</taxon>
        <taxon>Pseudomonadota</taxon>
        <taxon>Alphaproteobacteria</taxon>
        <taxon>Candidatus Pelagibacterales</taxon>
        <taxon>Candidatus Pelagibacterales incertae sedis</taxon>
        <taxon>Candidatus Fonsibacter</taxon>
    </lineage>
</organism>
<dbReference type="GO" id="GO:0005694">
    <property type="term" value="C:chromosome"/>
    <property type="evidence" value="ECO:0007669"/>
    <property type="project" value="TreeGrafter"/>
</dbReference>
<dbReference type="SMART" id="SM00470">
    <property type="entry name" value="ParB"/>
    <property type="match status" value="1"/>
</dbReference>
<dbReference type="Gene3D" id="3.90.1530.10">
    <property type="entry name" value="Conserved hypothetical protein from pyrococcus furiosus pfu- 392566-001, ParB domain"/>
    <property type="match status" value="1"/>
</dbReference>
<keyword evidence="2" id="KW-0489">Methyltransferase</keyword>
<evidence type="ECO:0000313" key="2">
    <source>
        <dbReference type="EMBL" id="NBR94652.1"/>
    </source>
</evidence>
<sequence length="126" mass="13927">MKAKIKVGQVASVPINTLESYPTNPRRGDIEAIAQSLKAHGQYRPIVVQYGSNFILAGNHTFKAAKKLGWKKIKITYVEVDEESARKIVLADNRLTDLATYNEPLLKSLLTALPELEGTGFTQSEV</sequence>
<proteinExistence type="predicted"/>
<dbReference type="GO" id="GO:0008168">
    <property type="term" value="F:methyltransferase activity"/>
    <property type="evidence" value="ECO:0007669"/>
    <property type="project" value="UniProtKB-KW"/>
</dbReference>
<dbReference type="PANTHER" id="PTHR33375">
    <property type="entry name" value="CHROMOSOME-PARTITIONING PROTEIN PARB-RELATED"/>
    <property type="match status" value="1"/>
</dbReference>
<accession>A0A965GE46</accession>
<dbReference type="Pfam" id="PF02195">
    <property type="entry name" value="ParB_N"/>
    <property type="match status" value="1"/>
</dbReference>
<protein>
    <submittedName>
        <fullName evidence="2">DNA modification methylase</fullName>
    </submittedName>
</protein>
<dbReference type="InterPro" id="IPR050336">
    <property type="entry name" value="Chromosome_partition/occlusion"/>
</dbReference>
<comment type="caution">
    <text evidence="2">The sequence shown here is derived from an EMBL/GenBank/DDBJ whole genome shotgun (WGS) entry which is preliminary data.</text>
</comment>
<dbReference type="EMBL" id="RFXN01000246">
    <property type="protein sequence ID" value="NBR94652.1"/>
    <property type="molecule type" value="Genomic_DNA"/>
</dbReference>
<keyword evidence="2" id="KW-0808">Transferase</keyword>
<feature type="domain" description="ParB-like N-terminal" evidence="1">
    <location>
        <begin position="11"/>
        <end position="94"/>
    </location>
</feature>
<feature type="non-terminal residue" evidence="2">
    <location>
        <position position="126"/>
    </location>
</feature>